<keyword evidence="3" id="KW-1185">Reference proteome</keyword>
<dbReference type="PANTHER" id="PTHR43975">
    <property type="entry name" value="ZGC:101858"/>
    <property type="match status" value="1"/>
</dbReference>
<dbReference type="InterPro" id="IPR020904">
    <property type="entry name" value="Sc_DH/Rdtase_CS"/>
</dbReference>
<dbReference type="PRINTS" id="PR00080">
    <property type="entry name" value="SDRFAMILY"/>
</dbReference>
<sequence>MKKFDNKIAVITGGNSGMGYGTAKVLKEMGATVIITGRRQEAIDQAAQELGVIAILSDQAKLEDIDRLVSEVTEKFGKVDILYINAGVSGTSSIERETPENFDTINNINYKGVFFTLSKFIPYLNDGASVVVLSSVLASTVSPGLSVYSASKAAVNSIVKTAALELASRKIRVNSISPGAIDTELFSKMGMADEALNGLTDYLISLTPLGRIGKPKEIGQLVAFLSSDEASFITGSDHIIDGGSTLL</sequence>
<accession>A0A1I2H1Q7</accession>
<evidence type="ECO:0000313" key="2">
    <source>
        <dbReference type="EMBL" id="SFF23320.1"/>
    </source>
</evidence>
<protein>
    <submittedName>
        <fullName evidence="2">NAD(P)-dependent dehydrogenase, short-chain alcohol dehydrogenase family</fullName>
    </submittedName>
</protein>
<dbReference type="RefSeq" id="WP_093834660.1">
    <property type="nucleotide sequence ID" value="NZ_FOLQ01000037.1"/>
</dbReference>
<dbReference type="FunFam" id="3.40.50.720:FF:000084">
    <property type="entry name" value="Short-chain dehydrogenase reductase"/>
    <property type="match status" value="1"/>
</dbReference>
<comment type="similarity">
    <text evidence="1">Belongs to the short-chain dehydrogenases/reductases (SDR) family.</text>
</comment>
<dbReference type="STRING" id="662367.SAMN05216167_13713"/>
<organism evidence="2 3">
    <name type="scientific">Spirosoma endophyticum</name>
    <dbReference type="NCBI Taxonomy" id="662367"/>
    <lineage>
        <taxon>Bacteria</taxon>
        <taxon>Pseudomonadati</taxon>
        <taxon>Bacteroidota</taxon>
        <taxon>Cytophagia</taxon>
        <taxon>Cytophagales</taxon>
        <taxon>Cytophagaceae</taxon>
        <taxon>Spirosoma</taxon>
    </lineage>
</organism>
<dbReference type="PROSITE" id="PS00061">
    <property type="entry name" value="ADH_SHORT"/>
    <property type="match status" value="1"/>
</dbReference>
<dbReference type="OrthoDB" id="9804104at2"/>
<name>A0A1I2H1Q7_9BACT</name>
<dbReference type="EMBL" id="FOLQ01000037">
    <property type="protein sequence ID" value="SFF23320.1"/>
    <property type="molecule type" value="Genomic_DNA"/>
</dbReference>
<dbReference type="PRINTS" id="PR00081">
    <property type="entry name" value="GDHRDH"/>
</dbReference>
<dbReference type="Proteomes" id="UP000198598">
    <property type="component" value="Unassembled WGS sequence"/>
</dbReference>
<dbReference type="AlphaFoldDB" id="A0A1I2H1Q7"/>
<dbReference type="CDD" id="cd05233">
    <property type="entry name" value="SDR_c"/>
    <property type="match status" value="1"/>
</dbReference>
<gene>
    <name evidence="2" type="ORF">SAMN05216167_13713</name>
</gene>
<dbReference type="InterPro" id="IPR036291">
    <property type="entry name" value="NAD(P)-bd_dom_sf"/>
</dbReference>
<dbReference type="InterPro" id="IPR002347">
    <property type="entry name" value="SDR_fam"/>
</dbReference>
<dbReference type="Pfam" id="PF13561">
    <property type="entry name" value="adh_short_C2"/>
    <property type="match status" value="1"/>
</dbReference>
<evidence type="ECO:0000313" key="3">
    <source>
        <dbReference type="Proteomes" id="UP000198598"/>
    </source>
</evidence>
<reference evidence="2 3" key="1">
    <citation type="submission" date="2016-10" db="EMBL/GenBank/DDBJ databases">
        <authorList>
            <person name="de Groot N.N."/>
        </authorList>
    </citation>
    <scope>NUCLEOTIDE SEQUENCE [LARGE SCALE GENOMIC DNA]</scope>
    <source>
        <strain evidence="2 3">DSM 26130</strain>
    </source>
</reference>
<proteinExistence type="inferred from homology"/>
<evidence type="ECO:0000256" key="1">
    <source>
        <dbReference type="ARBA" id="ARBA00006484"/>
    </source>
</evidence>
<dbReference type="Gene3D" id="3.40.50.720">
    <property type="entry name" value="NAD(P)-binding Rossmann-like Domain"/>
    <property type="match status" value="1"/>
</dbReference>
<dbReference type="PANTHER" id="PTHR43975:SF2">
    <property type="entry name" value="EG:BACR7A4.14 PROTEIN-RELATED"/>
    <property type="match status" value="1"/>
</dbReference>
<dbReference type="SUPFAM" id="SSF51735">
    <property type="entry name" value="NAD(P)-binding Rossmann-fold domains"/>
    <property type="match status" value="1"/>
</dbReference>